<evidence type="ECO:0000313" key="4">
    <source>
        <dbReference type="Proteomes" id="UP001196843"/>
    </source>
</evidence>
<dbReference type="EMBL" id="JAEUAW010000022">
    <property type="protein sequence ID" value="MBW9095644.1"/>
    <property type="molecule type" value="Genomic_DNA"/>
</dbReference>
<evidence type="ECO:0000256" key="2">
    <source>
        <dbReference type="SAM" id="SignalP"/>
    </source>
</evidence>
<keyword evidence="1" id="KW-0472">Membrane</keyword>
<gene>
    <name evidence="3" type="ORF">JNB62_18345</name>
</gene>
<keyword evidence="4" id="KW-1185">Reference proteome</keyword>
<protein>
    <recommendedName>
        <fullName evidence="5">LPXTG-motif cell wall anchor domain-containing protein</fullName>
    </recommendedName>
</protein>
<dbReference type="Proteomes" id="UP001196843">
    <property type="component" value="Unassembled WGS sequence"/>
</dbReference>
<keyword evidence="1" id="KW-1133">Transmembrane helix</keyword>
<organism evidence="3 4">
    <name type="scientific">Microbacterium jejuense</name>
    <dbReference type="NCBI Taxonomy" id="1263637"/>
    <lineage>
        <taxon>Bacteria</taxon>
        <taxon>Bacillati</taxon>
        <taxon>Actinomycetota</taxon>
        <taxon>Actinomycetes</taxon>
        <taxon>Micrococcales</taxon>
        <taxon>Microbacteriaceae</taxon>
        <taxon>Microbacterium</taxon>
    </lineage>
</organism>
<feature type="signal peptide" evidence="2">
    <location>
        <begin position="1"/>
        <end position="34"/>
    </location>
</feature>
<feature type="chain" id="PRO_5046072484" description="LPXTG-motif cell wall anchor domain-containing protein" evidence="2">
    <location>
        <begin position="35"/>
        <end position="469"/>
    </location>
</feature>
<proteinExistence type="predicted"/>
<evidence type="ECO:0000313" key="3">
    <source>
        <dbReference type="EMBL" id="MBW9095644.1"/>
    </source>
</evidence>
<evidence type="ECO:0008006" key="5">
    <source>
        <dbReference type="Google" id="ProtNLM"/>
    </source>
</evidence>
<keyword evidence="2" id="KW-0732">Signal</keyword>
<sequence>MPEARNKRTLKALWGALIAAALVVAPMVTAGASAAPKDKPTVDAVAEWPADTVGVKGDLVEWTQENNHADFWETYTGHEMVCYDGESRSHGSVTGNGLTVTLEEFDPEWTTGDHWELLVIKAGSDWNDVIVHPEAGVAYASPPNASGNQAQVSHWFVCKGTTPPEAKPDPISTQRSETVFVCASKVAQITTTTTTTDYLWDKIVKKWVLGTPVVSQPVVTERPLTAEELKTCPTNTIVTYGEWEDGTWVCGDTTVEQTRTVTTTVGEAQPVVTTETQTRDLTQEEIGTCPLVPGDIDAVCVGDVPYLGYGLTLPAGFVPSSSTPVTITFLNPDGEDYVVENQPLSGELLWPGASAGEPKMWPGWELVDGEYAQTDGNYAWTREGVTVRFEVNPTYSTEVQYPEASAECANPPIGGPEATPAAAPAASGDLAVTGGGVSPIVVAAGGAALAAGIAVVTIAAYRRRRAGTE</sequence>
<reference evidence="3 4" key="1">
    <citation type="journal article" date="2021" name="MBio">
        <title>Poor Competitiveness of Bradyrhizobium in Pigeon Pea Root Colonization in Indian Soils.</title>
        <authorList>
            <person name="Chalasani D."/>
            <person name="Basu A."/>
            <person name="Pullabhotla S.V.S.R.N."/>
            <person name="Jorrin B."/>
            <person name="Neal A.L."/>
            <person name="Poole P.S."/>
            <person name="Podile A.R."/>
            <person name="Tkacz A."/>
        </authorList>
    </citation>
    <scope>NUCLEOTIDE SEQUENCE [LARGE SCALE GENOMIC DNA]</scope>
    <source>
        <strain evidence="3 4">HU14</strain>
    </source>
</reference>
<keyword evidence="1" id="KW-0812">Transmembrane</keyword>
<name>A0ABS7HRP8_9MICO</name>
<feature type="transmembrane region" description="Helical" evidence="1">
    <location>
        <begin position="440"/>
        <end position="461"/>
    </location>
</feature>
<accession>A0ABS7HRP8</accession>
<dbReference type="RefSeq" id="WP_220302327.1">
    <property type="nucleotide sequence ID" value="NZ_JAEUAW010000022.1"/>
</dbReference>
<evidence type="ECO:0000256" key="1">
    <source>
        <dbReference type="SAM" id="Phobius"/>
    </source>
</evidence>
<comment type="caution">
    <text evidence="3">The sequence shown here is derived from an EMBL/GenBank/DDBJ whole genome shotgun (WGS) entry which is preliminary data.</text>
</comment>